<dbReference type="STRING" id="1703770.AMJ39_08475"/>
<evidence type="ECO:0000259" key="11">
    <source>
        <dbReference type="Pfam" id="PF01619"/>
    </source>
</evidence>
<dbReference type="EMBL" id="LIZS01000073">
    <property type="protein sequence ID" value="KPJ52173.1"/>
    <property type="molecule type" value="Genomic_DNA"/>
</dbReference>
<feature type="binding site" evidence="10">
    <location>
        <begin position="178"/>
        <end position="180"/>
    </location>
    <ligand>
        <name>FAD</name>
        <dbReference type="ChEBI" id="CHEBI:57692"/>
    </ligand>
</feature>
<dbReference type="PATRIC" id="fig|1703770.3.peg.630"/>
<evidence type="ECO:0000256" key="4">
    <source>
        <dbReference type="ARBA" id="ARBA00022741"/>
    </source>
</evidence>
<dbReference type="PANTHER" id="PTHR13914">
    <property type="entry name" value="PROLINE OXIDASE"/>
    <property type="match status" value="1"/>
</dbReference>
<dbReference type="EC" id="1.5.5.2" evidence="2"/>
<dbReference type="PANTHER" id="PTHR13914:SF0">
    <property type="entry name" value="PROLINE DEHYDROGENASE 1, MITOCHONDRIAL"/>
    <property type="match status" value="1"/>
</dbReference>
<evidence type="ECO:0000256" key="2">
    <source>
        <dbReference type="ARBA" id="ARBA00012695"/>
    </source>
</evidence>
<accession>A0A0S7WPQ9</accession>
<evidence type="ECO:0000256" key="6">
    <source>
        <dbReference type="ARBA" id="ARBA00023002"/>
    </source>
</evidence>
<evidence type="ECO:0000256" key="9">
    <source>
        <dbReference type="PIRSR" id="PIRSR000196-1"/>
    </source>
</evidence>
<dbReference type="UniPathway" id="UPA00261">
    <property type="reaction ID" value="UER00373"/>
</dbReference>
<keyword evidence="6" id="KW-0560">Oxidoreductase</keyword>
<comment type="caution">
    <text evidence="12">The sequence shown here is derived from an EMBL/GenBank/DDBJ whole genome shotgun (WGS) entry which is preliminary data.</text>
</comment>
<comment type="catalytic activity">
    <reaction evidence="8">
        <text>L-proline + a quinone = (S)-1-pyrroline-5-carboxylate + a quinol + H(+)</text>
        <dbReference type="Rhea" id="RHEA:23784"/>
        <dbReference type="ChEBI" id="CHEBI:15378"/>
        <dbReference type="ChEBI" id="CHEBI:17388"/>
        <dbReference type="ChEBI" id="CHEBI:24646"/>
        <dbReference type="ChEBI" id="CHEBI:60039"/>
        <dbReference type="ChEBI" id="CHEBI:132124"/>
        <dbReference type="EC" id="1.5.5.2"/>
    </reaction>
</comment>
<evidence type="ECO:0000313" key="13">
    <source>
        <dbReference type="Proteomes" id="UP000052008"/>
    </source>
</evidence>
<keyword evidence="4 10" id="KW-0547">Nucleotide-binding</keyword>
<dbReference type="GO" id="GO:0000166">
    <property type="term" value="F:nucleotide binding"/>
    <property type="evidence" value="ECO:0007669"/>
    <property type="project" value="UniProtKB-KW"/>
</dbReference>
<dbReference type="GO" id="GO:0010133">
    <property type="term" value="P:L-proline catabolic process to L-glutamate"/>
    <property type="evidence" value="ECO:0007669"/>
    <property type="project" value="UniProtKB-UniPathway"/>
</dbReference>
<dbReference type="AlphaFoldDB" id="A0A0S7WPQ9"/>
<proteinExistence type="predicted"/>
<feature type="binding site" evidence="10">
    <location>
        <begin position="217"/>
        <end position="218"/>
    </location>
    <ligand>
        <name>FAD</name>
        <dbReference type="ChEBI" id="CHEBI:57692"/>
    </ligand>
</feature>
<comment type="cofactor">
    <cofactor evidence="10">
        <name>FAD</name>
        <dbReference type="ChEBI" id="CHEBI:57692"/>
    </cofactor>
    <text evidence="10">Binds 1 FAD per subunit.</text>
</comment>
<feature type="binding site" evidence="10">
    <location>
        <position position="154"/>
    </location>
    <ligand>
        <name>FAD</name>
        <dbReference type="ChEBI" id="CHEBI:57692"/>
    </ligand>
</feature>
<dbReference type="SUPFAM" id="SSF51730">
    <property type="entry name" value="FAD-linked oxidoreductase"/>
    <property type="match status" value="1"/>
</dbReference>
<evidence type="ECO:0000256" key="1">
    <source>
        <dbReference type="ARBA" id="ARBA00004739"/>
    </source>
</evidence>
<feature type="binding site" evidence="9">
    <location>
        <position position="279"/>
    </location>
    <ligand>
        <name>substrate</name>
    </ligand>
</feature>
<evidence type="ECO:0000256" key="7">
    <source>
        <dbReference type="ARBA" id="ARBA00023062"/>
    </source>
</evidence>
<evidence type="ECO:0000256" key="8">
    <source>
        <dbReference type="ARBA" id="ARBA00048779"/>
    </source>
</evidence>
<dbReference type="Proteomes" id="UP000052008">
    <property type="component" value="Unassembled WGS sequence"/>
</dbReference>
<dbReference type="Pfam" id="PF01619">
    <property type="entry name" value="Pro_dh"/>
    <property type="match status" value="1"/>
</dbReference>
<feature type="domain" description="Proline dehydrogenase" evidence="11">
    <location>
        <begin position="37"/>
        <end position="287"/>
    </location>
</feature>
<sequence>MDPLNRSIATLVPLLPKPVVRLFSRRYIAGDTLDDAIRVVRSLNSDGMMATLDVLGEHTTQRENAAAARDAYFEVLQAIDEHKIDSNISVKLTQLGLKLDRSLCEQNIEAIVARARDYNNFVRIDMEDRTCTADTLDIFTALRSRHDNVGIVIQAYLRRTLTDVERLIECSANVRVCKGAYIEPRTIAYKSPTIINRNFSLLVEELLSHGCYVGIATHDEEVIWSAYRIAHVRGLEPHRYEFQMLLGVNDELARLIVQAGHRLRIYVPFGPHWFAYSKRRLRENPRIAGYVLQNLFTKRG</sequence>
<organism evidence="12 13">
    <name type="scientific">candidate division TA06 bacterium DG_24</name>
    <dbReference type="NCBI Taxonomy" id="1703770"/>
    <lineage>
        <taxon>Bacteria</taxon>
        <taxon>Bacteria division TA06</taxon>
    </lineage>
</organism>
<keyword evidence="7" id="KW-0642">Proline metabolism</keyword>
<evidence type="ECO:0000256" key="5">
    <source>
        <dbReference type="ARBA" id="ARBA00022827"/>
    </source>
</evidence>
<reference evidence="12 13" key="1">
    <citation type="journal article" date="2015" name="Microbiome">
        <title>Genomic resolution of linkages in carbon, nitrogen, and sulfur cycling among widespread estuary sediment bacteria.</title>
        <authorList>
            <person name="Baker B.J."/>
            <person name="Lazar C.S."/>
            <person name="Teske A.P."/>
            <person name="Dick G.J."/>
        </authorList>
    </citation>
    <scope>NUCLEOTIDE SEQUENCE [LARGE SCALE GENOMIC DNA]</scope>
    <source>
        <strain evidence="12">DG_24</strain>
    </source>
</reference>
<feature type="binding site" evidence="10">
    <location>
        <position position="126"/>
    </location>
    <ligand>
        <name>FAD</name>
        <dbReference type="ChEBI" id="CHEBI:57692"/>
    </ligand>
</feature>
<dbReference type="InterPro" id="IPR015659">
    <property type="entry name" value="Proline_oxidase"/>
</dbReference>
<keyword evidence="5 10" id="KW-0274">FAD</keyword>
<dbReference type="Gene3D" id="3.20.20.220">
    <property type="match status" value="1"/>
</dbReference>
<dbReference type="InterPro" id="IPR008219">
    <property type="entry name" value="PRODH_bac_arc"/>
</dbReference>
<feature type="binding site" evidence="9">
    <location>
        <position position="280"/>
    </location>
    <ligand>
        <name>substrate</name>
    </ligand>
</feature>
<name>A0A0S7WPQ9_UNCT6</name>
<protein>
    <recommendedName>
        <fullName evidence="2">proline dehydrogenase</fullName>
        <ecNumber evidence="2">1.5.5.2</ecNumber>
    </recommendedName>
</protein>
<evidence type="ECO:0000256" key="10">
    <source>
        <dbReference type="PIRSR" id="PIRSR000196-2"/>
    </source>
</evidence>
<evidence type="ECO:0000313" key="12">
    <source>
        <dbReference type="EMBL" id="KPJ52173.1"/>
    </source>
</evidence>
<dbReference type="GO" id="GO:0004657">
    <property type="term" value="F:proline dehydrogenase activity"/>
    <property type="evidence" value="ECO:0007669"/>
    <property type="project" value="UniProtKB-EC"/>
</dbReference>
<keyword evidence="3" id="KW-0285">Flavoprotein</keyword>
<evidence type="ECO:0000256" key="3">
    <source>
        <dbReference type="ARBA" id="ARBA00022630"/>
    </source>
</evidence>
<gene>
    <name evidence="12" type="ORF">AMJ39_08475</name>
</gene>
<feature type="binding site" evidence="9">
    <location>
        <position position="91"/>
    </location>
    <ligand>
        <name>substrate</name>
    </ligand>
</feature>
<dbReference type="InterPro" id="IPR002872">
    <property type="entry name" value="Proline_DH_dom"/>
</dbReference>
<dbReference type="InterPro" id="IPR029041">
    <property type="entry name" value="FAD-linked_oxidoreductase-like"/>
</dbReference>
<dbReference type="PIRSF" id="PIRSF000196">
    <property type="entry name" value="Pro_dehydrog"/>
    <property type="match status" value="1"/>
</dbReference>
<comment type="pathway">
    <text evidence="1">Amino-acid degradation; L-proline degradation into L-glutamate; L-glutamate from L-proline: step 1/2.</text>
</comment>